<proteinExistence type="predicted"/>
<feature type="domain" description="Alpha/beta hydrolase fold-3" evidence="2">
    <location>
        <begin position="75"/>
        <end position="274"/>
    </location>
</feature>
<dbReference type="OrthoDB" id="9815425at2"/>
<dbReference type="Gene3D" id="3.40.50.1820">
    <property type="entry name" value="alpha/beta hydrolase"/>
    <property type="match status" value="1"/>
</dbReference>
<organism evidence="3 4">
    <name type="scientific">Sphingobacterium haloxyli</name>
    <dbReference type="NCBI Taxonomy" id="2100533"/>
    <lineage>
        <taxon>Bacteria</taxon>
        <taxon>Pseudomonadati</taxon>
        <taxon>Bacteroidota</taxon>
        <taxon>Sphingobacteriia</taxon>
        <taxon>Sphingobacteriales</taxon>
        <taxon>Sphingobacteriaceae</taxon>
        <taxon>Sphingobacterium</taxon>
    </lineage>
</organism>
<comment type="caution">
    <text evidence="3">The sequence shown here is derived from an EMBL/GenBank/DDBJ whole genome shotgun (WGS) entry which is preliminary data.</text>
</comment>
<keyword evidence="1" id="KW-0378">Hydrolase</keyword>
<dbReference type="Proteomes" id="UP000239711">
    <property type="component" value="Unassembled WGS sequence"/>
</dbReference>
<reference evidence="3 4" key="1">
    <citation type="submission" date="2018-02" db="EMBL/GenBank/DDBJ databases">
        <title>The draft genome of Sphingobacterium sp. 5JN-11.</title>
        <authorList>
            <person name="Liu L."/>
            <person name="Li L."/>
            <person name="Liang L."/>
            <person name="Zhang X."/>
            <person name="Wang T."/>
        </authorList>
    </citation>
    <scope>NUCLEOTIDE SEQUENCE [LARGE SCALE GENOMIC DNA]</scope>
    <source>
        <strain evidence="3 4">5JN-11</strain>
    </source>
</reference>
<keyword evidence="4" id="KW-1185">Reference proteome</keyword>
<dbReference type="InterPro" id="IPR013094">
    <property type="entry name" value="AB_hydrolase_3"/>
</dbReference>
<dbReference type="AlphaFoldDB" id="A0A2S9J4J7"/>
<evidence type="ECO:0000256" key="1">
    <source>
        <dbReference type="ARBA" id="ARBA00022801"/>
    </source>
</evidence>
<dbReference type="GO" id="GO:0016787">
    <property type="term" value="F:hydrolase activity"/>
    <property type="evidence" value="ECO:0007669"/>
    <property type="project" value="UniProtKB-KW"/>
</dbReference>
<name>A0A2S9J4J7_9SPHI</name>
<dbReference type="EMBL" id="PVBQ01000006">
    <property type="protein sequence ID" value="PRD47682.1"/>
    <property type="molecule type" value="Genomic_DNA"/>
</dbReference>
<dbReference type="PANTHER" id="PTHR48081">
    <property type="entry name" value="AB HYDROLASE SUPERFAMILY PROTEIN C4A8.06C"/>
    <property type="match status" value="1"/>
</dbReference>
<gene>
    <name evidence="3" type="ORF">C5745_10300</name>
</gene>
<dbReference type="Pfam" id="PF07859">
    <property type="entry name" value="Abhydrolase_3"/>
    <property type="match status" value="1"/>
</dbReference>
<sequence length="296" mass="33609">MKRSIAYYITILVIKVKGLKKTFSKNPVDYKKLRTDDVPISKNSYFRKNSYMRTFTELQTTISEVKPKDESNKLLIFIHGGAFVSGPSQHHWDAVEKISKQTPYTIWLCDYPKAPEHKISEISANIDHIYSKALEKFNPDSITIIGDSVGGTLAIALTQRLIQKNSMLPYRLILISPVMDATLSNPEIDEIDRLDPMLSKKGVLSAKQMCAENNNLNDVSISPINGNFEQFPKTLLFLAEYDITYPDQRLLEKKLEESNVAYDTIVGEGMPHIWPLLPIMKEAKSAFKIIVNVLNQ</sequence>
<dbReference type="InterPro" id="IPR029058">
    <property type="entry name" value="AB_hydrolase_fold"/>
</dbReference>
<protein>
    <submittedName>
        <fullName evidence="3">Esterase</fullName>
    </submittedName>
</protein>
<evidence type="ECO:0000313" key="3">
    <source>
        <dbReference type="EMBL" id="PRD47682.1"/>
    </source>
</evidence>
<dbReference type="RefSeq" id="WP_105716905.1">
    <property type="nucleotide sequence ID" value="NZ_PVBQ01000006.1"/>
</dbReference>
<accession>A0A2S9J4J7</accession>
<evidence type="ECO:0000313" key="4">
    <source>
        <dbReference type="Proteomes" id="UP000239711"/>
    </source>
</evidence>
<dbReference type="PANTHER" id="PTHR48081:SF8">
    <property type="entry name" value="ALPHA_BETA HYDROLASE FOLD-3 DOMAIN-CONTAINING PROTEIN-RELATED"/>
    <property type="match status" value="1"/>
</dbReference>
<dbReference type="SUPFAM" id="SSF53474">
    <property type="entry name" value="alpha/beta-Hydrolases"/>
    <property type="match status" value="1"/>
</dbReference>
<dbReference type="InterPro" id="IPR050300">
    <property type="entry name" value="GDXG_lipolytic_enzyme"/>
</dbReference>
<evidence type="ECO:0000259" key="2">
    <source>
        <dbReference type="Pfam" id="PF07859"/>
    </source>
</evidence>